<dbReference type="InterPro" id="IPR024638">
    <property type="entry name" value="Ctk3_N"/>
</dbReference>
<dbReference type="GO" id="GO:0045943">
    <property type="term" value="P:positive regulation of transcription by RNA polymerase I"/>
    <property type="evidence" value="ECO:0007669"/>
    <property type="project" value="TreeGrafter"/>
</dbReference>
<sequence length="376" mass="43087">MDPFEARAHFGKQLATLTASKLAAQNLAKFLIHYASIQDDLFPAVLETIMKVDLNTRISILQFLEELIMMVIADPSRFPVGSPAYRYVELIVKALPKLLAEVIPQKPKAGCDERELQKIRCLTNLPASYSIMVEISKVLKFPALSEYTDKYGTALLTQNDVRNIKNDIQFDDSSLYKFVPDEIDDAEKNENAVYPLLHPEEIFIKPLTQAWNFIIGKKRQSQYERIMIDTCSSHLESSNVEHRDYNAPGTKSIPNSPSQSSSPTHSPLLLTQRQMLRRIEADRERQKKGKEFLWHVKRPDNKIHKPEFRHIWNSLGQFDPKGDRLLMDELNALYNVCKGGKSKQHPFPSKAHSLNGHMRGHPPQRRGRAGFAFKKR</sequence>
<evidence type="ECO:0000256" key="1">
    <source>
        <dbReference type="SAM" id="MobiDB-lite"/>
    </source>
</evidence>
<dbReference type="InterPro" id="IPR006569">
    <property type="entry name" value="CID_dom"/>
</dbReference>
<dbReference type="Pfam" id="PF12243">
    <property type="entry name" value="CTK3"/>
    <property type="match status" value="1"/>
</dbReference>
<organism evidence="3 4">
    <name type="scientific">Dekkera bruxellensis</name>
    <name type="common">Brettanomyces custersii</name>
    <dbReference type="NCBI Taxonomy" id="5007"/>
    <lineage>
        <taxon>Eukaryota</taxon>
        <taxon>Fungi</taxon>
        <taxon>Dikarya</taxon>
        <taxon>Ascomycota</taxon>
        <taxon>Saccharomycotina</taxon>
        <taxon>Pichiomycetes</taxon>
        <taxon>Pichiales</taxon>
        <taxon>Pichiaceae</taxon>
        <taxon>Brettanomyces</taxon>
    </lineage>
</organism>
<dbReference type="EMBL" id="CABFWN010000001">
    <property type="protein sequence ID" value="VUG16756.1"/>
    <property type="molecule type" value="Genomic_DNA"/>
</dbReference>
<accession>A0A7D9CVZ4</accession>
<feature type="compositionally biased region" description="Basic residues" evidence="1">
    <location>
        <begin position="358"/>
        <end position="376"/>
    </location>
</feature>
<name>A0A7D9CVZ4_DEKBR</name>
<dbReference type="GO" id="GO:0070692">
    <property type="term" value="C:CTDK-1 complex"/>
    <property type="evidence" value="ECO:0007669"/>
    <property type="project" value="InterPro"/>
</dbReference>
<keyword evidence="4" id="KW-1185">Reference proteome</keyword>
<dbReference type="GO" id="GO:0032786">
    <property type="term" value="P:positive regulation of DNA-templated transcription, elongation"/>
    <property type="evidence" value="ECO:0007669"/>
    <property type="project" value="InterPro"/>
</dbReference>
<gene>
    <name evidence="3" type="ORF">DEBR0S1_24872G</name>
</gene>
<dbReference type="InterPro" id="IPR024637">
    <property type="entry name" value="Ctk3_C"/>
</dbReference>
<dbReference type="Proteomes" id="UP000478008">
    <property type="component" value="Unassembled WGS sequence"/>
</dbReference>
<feature type="region of interest" description="Disordered" evidence="1">
    <location>
        <begin position="352"/>
        <end position="376"/>
    </location>
</feature>
<dbReference type="InterPro" id="IPR042326">
    <property type="entry name" value="Ctk3"/>
</dbReference>
<feature type="domain" description="CID" evidence="2">
    <location>
        <begin position="2"/>
        <end position="172"/>
    </location>
</feature>
<dbReference type="PANTHER" id="PTHR28291:SF1">
    <property type="entry name" value="CTD KINASE SUBUNIT GAMMA"/>
    <property type="match status" value="1"/>
</dbReference>
<evidence type="ECO:0000259" key="2">
    <source>
        <dbReference type="PROSITE" id="PS51391"/>
    </source>
</evidence>
<dbReference type="AlphaFoldDB" id="A0A7D9CVZ4"/>
<evidence type="ECO:0000313" key="4">
    <source>
        <dbReference type="Proteomes" id="UP000478008"/>
    </source>
</evidence>
<evidence type="ECO:0000313" key="3">
    <source>
        <dbReference type="EMBL" id="VUG16756.1"/>
    </source>
</evidence>
<feature type="compositionally biased region" description="Low complexity" evidence="1">
    <location>
        <begin position="252"/>
        <end position="267"/>
    </location>
</feature>
<reference evidence="3 4" key="1">
    <citation type="submission" date="2019-07" db="EMBL/GenBank/DDBJ databases">
        <authorList>
            <person name="Friedrich A."/>
            <person name="Schacherer J."/>
        </authorList>
    </citation>
    <scope>NUCLEOTIDE SEQUENCE [LARGE SCALE GENOMIC DNA]</scope>
</reference>
<dbReference type="PANTHER" id="PTHR28291">
    <property type="entry name" value="CTD KINASE SUBUNIT GAMMA"/>
    <property type="match status" value="1"/>
</dbReference>
<dbReference type="PROSITE" id="PS51391">
    <property type="entry name" value="CID"/>
    <property type="match status" value="1"/>
</dbReference>
<protein>
    <submittedName>
        <fullName evidence="3">DEBR0S1_24872g1_1</fullName>
    </submittedName>
</protein>
<feature type="region of interest" description="Disordered" evidence="1">
    <location>
        <begin position="238"/>
        <end position="269"/>
    </location>
</feature>
<dbReference type="Pfam" id="PF12350">
    <property type="entry name" value="CTK3_C"/>
    <property type="match status" value="1"/>
</dbReference>
<proteinExistence type="predicted"/>